<dbReference type="InterPro" id="IPR029062">
    <property type="entry name" value="Class_I_gatase-like"/>
</dbReference>
<keyword evidence="3" id="KW-1185">Reference proteome</keyword>
<reference evidence="2 3" key="1">
    <citation type="submission" date="2014-12" db="EMBL/GenBank/DDBJ databases">
        <title>Frankia sp. BMG5.1 draft genome.</title>
        <authorList>
            <person name="Gtari M."/>
            <person name="Ghodhbane-Gtari F."/>
            <person name="Nouioui I."/>
            <person name="Ktari A."/>
            <person name="Hezbri K."/>
            <person name="Mimouni W."/>
            <person name="Sbissi I."/>
            <person name="Ayari A."/>
            <person name="Yamanaka T."/>
            <person name="Normand P."/>
            <person name="Tisa L.S."/>
            <person name="Boudabous A."/>
        </authorList>
    </citation>
    <scope>NUCLEOTIDE SEQUENCE [LARGE SCALE GENOMIC DNA]</scope>
    <source>
        <strain evidence="2 3">BMG5.1</strain>
    </source>
</reference>
<evidence type="ECO:0000256" key="1">
    <source>
        <dbReference type="SAM" id="MobiDB-lite"/>
    </source>
</evidence>
<feature type="region of interest" description="Disordered" evidence="1">
    <location>
        <begin position="1"/>
        <end position="23"/>
    </location>
</feature>
<name>A0ABR5F6W7_9ACTN</name>
<accession>A0ABR5F6W7</accession>
<evidence type="ECO:0000313" key="3">
    <source>
        <dbReference type="Proteomes" id="UP000035425"/>
    </source>
</evidence>
<evidence type="ECO:0000313" key="2">
    <source>
        <dbReference type="EMBL" id="KLL12475.1"/>
    </source>
</evidence>
<dbReference type="EMBL" id="JWIO01000004">
    <property type="protein sequence ID" value="KLL12475.1"/>
    <property type="molecule type" value="Genomic_DNA"/>
</dbReference>
<dbReference type="RefSeq" id="WP_047221772.1">
    <property type="nucleotide sequence ID" value="NZ_JWIO01000004.1"/>
</dbReference>
<comment type="caution">
    <text evidence="2">The sequence shown here is derived from an EMBL/GenBank/DDBJ whole genome shotgun (WGS) entry which is preliminary data.</text>
</comment>
<dbReference type="Proteomes" id="UP000035425">
    <property type="component" value="Unassembled WGS sequence"/>
</dbReference>
<dbReference type="Gene3D" id="3.40.50.880">
    <property type="match status" value="1"/>
</dbReference>
<sequence length="100" mass="10519">MGTGGARAGAPDGRRQPVGAGAGRTRLVILSPRRVPNFVQPRELDVTSFDGRLVDDRGVVTLSLAGHTATDSETAEFASAFTTAVAAHRHFDRHAELVPA</sequence>
<organism evidence="2 3">
    <name type="scientific">Protofrankia coriariae</name>
    <dbReference type="NCBI Taxonomy" id="1562887"/>
    <lineage>
        <taxon>Bacteria</taxon>
        <taxon>Bacillati</taxon>
        <taxon>Actinomycetota</taxon>
        <taxon>Actinomycetes</taxon>
        <taxon>Frankiales</taxon>
        <taxon>Frankiaceae</taxon>
        <taxon>Protofrankia</taxon>
    </lineage>
</organism>
<protein>
    <submittedName>
        <fullName evidence="2">Uncharacterized protein</fullName>
    </submittedName>
</protein>
<gene>
    <name evidence="2" type="ORF">FrCorBMG51_04070</name>
</gene>
<proteinExistence type="predicted"/>